<comment type="cofactor">
    <cofactor evidence="1">
        <name>[4Fe-4S] cluster</name>
        <dbReference type="ChEBI" id="CHEBI:49883"/>
    </cofactor>
</comment>
<evidence type="ECO:0000256" key="5">
    <source>
        <dbReference type="ARBA" id="ARBA00022723"/>
    </source>
</evidence>
<keyword evidence="6" id="KW-0408">Iron</keyword>
<dbReference type="PROSITE" id="PS51332">
    <property type="entry name" value="B12_BINDING"/>
    <property type="match status" value="1"/>
</dbReference>
<evidence type="ECO:0000256" key="7">
    <source>
        <dbReference type="ARBA" id="ARBA00023014"/>
    </source>
</evidence>
<protein>
    <submittedName>
        <fullName evidence="11">Radical SAM protein</fullName>
    </submittedName>
</protein>
<dbReference type="Proteomes" id="UP001524944">
    <property type="component" value="Unassembled WGS sequence"/>
</dbReference>
<dbReference type="PANTHER" id="PTHR43409:SF7">
    <property type="entry name" value="BLL1977 PROTEIN"/>
    <property type="match status" value="1"/>
</dbReference>
<reference evidence="11 12" key="1">
    <citation type="submission" date="2022-08" db="EMBL/GenBank/DDBJ databases">
        <title>Proteogenomics of the novel Dehalobacterium formicoaceticum strain EZ94 highlights a key role of methyltransferases during anaerobic dichloromethane degradation.</title>
        <authorList>
            <person name="Wasmund K."/>
        </authorList>
    </citation>
    <scope>NUCLEOTIDE SEQUENCE [LARGE SCALE GENOMIC DNA]</scope>
    <source>
        <strain evidence="11 12">EZ94</strain>
    </source>
</reference>
<evidence type="ECO:0000256" key="4">
    <source>
        <dbReference type="ARBA" id="ARBA00022691"/>
    </source>
</evidence>
<dbReference type="InterPro" id="IPR058240">
    <property type="entry name" value="rSAM_sf"/>
</dbReference>
<feature type="compositionally biased region" description="Basic and acidic residues" evidence="8">
    <location>
        <begin position="438"/>
        <end position="451"/>
    </location>
</feature>
<evidence type="ECO:0000256" key="1">
    <source>
        <dbReference type="ARBA" id="ARBA00001966"/>
    </source>
</evidence>
<dbReference type="InterPro" id="IPR007197">
    <property type="entry name" value="rSAM"/>
</dbReference>
<keyword evidence="5" id="KW-0479">Metal-binding</keyword>
<keyword evidence="3" id="KW-0808">Transferase</keyword>
<organism evidence="11 12">
    <name type="scientific">Dehalobacterium formicoaceticum</name>
    <dbReference type="NCBI Taxonomy" id="51515"/>
    <lineage>
        <taxon>Bacteria</taxon>
        <taxon>Bacillati</taxon>
        <taxon>Bacillota</taxon>
        <taxon>Clostridia</taxon>
        <taxon>Eubacteriales</taxon>
        <taxon>Peptococcaceae</taxon>
        <taxon>Dehalobacterium</taxon>
    </lineage>
</organism>
<evidence type="ECO:0000259" key="10">
    <source>
        <dbReference type="PROSITE" id="PS51918"/>
    </source>
</evidence>
<dbReference type="SMART" id="SM00729">
    <property type="entry name" value="Elp3"/>
    <property type="match status" value="1"/>
</dbReference>
<dbReference type="InterPro" id="IPR034466">
    <property type="entry name" value="Methyltransferase_Class_B"/>
</dbReference>
<evidence type="ECO:0000256" key="2">
    <source>
        <dbReference type="ARBA" id="ARBA00022603"/>
    </source>
</evidence>
<feature type="domain" description="B12-binding" evidence="9">
    <location>
        <begin position="1"/>
        <end position="142"/>
    </location>
</feature>
<dbReference type="InterPro" id="IPR006638">
    <property type="entry name" value="Elp3/MiaA/NifB-like_rSAM"/>
</dbReference>
<keyword evidence="2" id="KW-0489">Methyltransferase</keyword>
<dbReference type="CDD" id="cd01335">
    <property type="entry name" value="Radical_SAM"/>
    <property type="match status" value="1"/>
</dbReference>
<dbReference type="InterPro" id="IPR006158">
    <property type="entry name" value="Cobalamin-bd"/>
</dbReference>
<proteinExistence type="predicted"/>
<dbReference type="Gene3D" id="3.40.50.280">
    <property type="entry name" value="Cobalamin-binding domain"/>
    <property type="match status" value="1"/>
</dbReference>
<comment type="caution">
    <text evidence="11">The sequence shown here is derived from an EMBL/GenBank/DDBJ whole genome shotgun (WGS) entry which is preliminary data.</text>
</comment>
<feature type="region of interest" description="Disordered" evidence="8">
    <location>
        <begin position="432"/>
        <end position="451"/>
    </location>
</feature>
<dbReference type="Gene3D" id="3.80.30.20">
    <property type="entry name" value="tm_1862 like domain"/>
    <property type="match status" value="1"/>
</dbReference>
<name>A0ABT1XZW6_9FIRM</name>
<feature type="domain" description="Radical SAM core" evidence="10">
    <location>
        <begin position="166"/>
        <end position="388"/>
    </location>
</feature>
<dbReference type="InterPro" id="IPR051198">
    <property type="entry name" value="BchE-like"/>
</dbReference>
<keyword evidence="12" id="KW-1185">Reference proteome</keyword>
<keyword evidence="4" id="KW-0949">S-adenosyl-L-methionine</keyword>
<dbReference type="CDD" id="cd02068">
    <property type="entry name" value="radical_SAM_B12_BD"/>
    <property type="match status" value="1"/>
</dbReference>
<evidence type="ECO:0000256" key="6">
    <source>
        <dbReference type="ARBA" id="ARBA00023004"/>
    </source>
</evidence>
<dbReference type="SFLD" id="SFLDS00029">
    <property type="entry name" value="Radical_SAM"/>
    <property type="match status" value="1"/>
</dbReference>
<sequence>MKILFVYPKFRKYLETNPNILKAIGAPVYAEYKAMPSLGIPILTALTPDEHELHFADGNLEDIPYDEDFDLVAINSFTPQAKYAYEVADKFRARGIPVILGGIFPSNYREDCSKHADAVFVGEAELGWHEVLADAQRGQLKPIYNAGCNFDVEKYVIPDRRLFKHKKGYDWRPLLLQNFRGCQFNCAYCAISATNGKKMRMRPIDNIMQEIEENMDLDGIYIGDDQFLLPDPEIEKHSLEFFSRLKELNYQKSILLSASPLLNKNPKLLQLIRDCGVNTLYFVFGWDPVAIRALSYNDPHDAEESIKAVQDAGFNIFASIGVGQDADTPEIFPRTIDFLERNQINHAEFWIQTPFPGTPAWRKYKKTGRILTEDFDMYNGAHVVYQPKKMSVQELEDGFIYLWQEFFTRFNLPPEEVLQFYSMSSDFKSKVGIQDQNDEQKEDQGKQELAI</sequence>
<gene>
    <name evidence="11" type="ORF">NVS47_01295</name>
</gene>
<dbReference type="SUPFAM" id="SSF102114">
    <property type="entry name" value="Radical SAM enzymes"/>
    <property type="match status" value="1"/>
</dbReference>
<dbReference type="EMBL" id="JANPWE010000001">
    <property type="protein sequence ID" value="MCR6544158.1"/>
    <property type="molecule type" value="Genomic_DNA"/>
</dbReference>
<dbReference type="Pfam" id="PF04055">
    <property type="entry name" value="Radical_SAM"/>
    <property type="match status" value="1"/>
</dbReference>
<evidence type="ECO:0000313" key="12">
    <source>
        <dbReference type="Proteomes" id="UP001524944"/>
    </source>
</evidence>
<evidence type="ECO:0000313" key="11">
    <source>
        <dbReference type="EMBL" id="MCR6544158.1"/>
    </source>
</evidence>
<dbReference type="PANTHER" id="PTHR43409">
    <property type="entry name" value="ANAEROBIC MAGNESIUM-PROTOPORPHYRIN IX MONOMETHYL ESTER CYCLASE-RELATED"/>
    <property type="match status" value="1"/>
</dbReference>
<evidence type="ECO:0000256" key="3">
    <source>
        <dbReference type="ARBA" id="ARBA00022679"/>
    </source>
</evidence>
<evidence type="ECO:0000259" key="9">
    <source>
        <dbReference type="PROSITE" id="PS51332"/>
    </source>
</evidence>
<dbReference type="InterPro" id="IPR023404">
    <property type="entry name" value="rSAM_horseshoe"/>
</dbReference>
<dbReference type="SFLD" id="SFLDG01123">
    <property type="entry name" value="methyltransferase_(Class_B)"/>
    <property type="match status" value="1"/>
</dbReference>
<accession>A0ABT1XZW6</accession>
<dbReference type="RefSeq" id="WP_257911701.1">
    <property type="nucleotide sequence ID" value="NZ_JANPWE010000001.1"/>
</dbReference>
<evidence type="ECO:0000256" key="8">
    <source>
        <dbReference type="SAM" id="MobiDB-lite"/>
    </source>
</evidence>
<keyword evidence="7" id="KW-0411">Iron-sulfur</keyword>
<dbReference type="SFLD" id="SFLDG01082">
    <property type="entry name" value="B12-binding_domain_containing"/>
    <property type="match status" value="1"/>
</dbReference>
<dbReference type="PROSITE" id="PS51918">
    <property type="entry name" value="RADICAL_SAM"/>
    <property type="match status" value="1"/>
</dbReference>